<evidence type="ECO:0000256" key="1">
    <source>
        <dbReference type="ARBA" id="ARBA00004115"/>
    </source>
</evidence>
<dbReference type="GO" id="GO:0005509">
    <property type="term" value="F:calcium ion binding"/>
    <property type="evidence" value="ECO:0007669"/>
    <property type="project" value="InterPro"/>
</dbReference>
<dbReference type="Proteomes" id="UP000094565">
    <property type="component" value="Chromosome 2"/>
</dbReference>
<evidence type="ECO:0000256" key="10">
    <source>
        <dbReference type="SAM" id="MobiDB-lite"/>
    </source>
</evidence>
<dbReference type="AlphaFoldDB" id="A0A1B2JCK6"/>
<dbReference type="PANTHER" id="PTHR11073">
    <property type="entry name" value="CALRETICULIN AND CALNEXIN"/>
    <property type="match status" value="1"/>
</dbReference>
<keyword evidence="5 9" id="KW-1133">Transmembrane helix</keyword>
<dbReference type="FunFam" id="2.60.120.200:FF:000011">
    <property type="entry name" value="Probable calnexin"/>
    <property type="match status" value="1"/>
</dbReference>
<dbReference type="EMBL" id="CP014585">
    <property type="protein sequence ID" value="ANZ75776.1"/>
    <property type="molecule type" value="Genomic_DNA"/>
</dbReference>
<dbReference type="Pfam" id="PF00262">
    <property type="entry name" value="Calreticulin"/>
    <property type="match status" value="1"/>
</dbReference>
<dbReference type="PROSITE" id="PS00804">
    <property type="entry name" value="CALRETICULIN_2"/>
    <property type="match status" value="1"/>
</dbReference>
<sequence>MKISTIASSTLFAVGALAESEPAEFKPLEAQLDKSSFFEQFDKESKLGDTWKISHAVKNEEFTYVGEWAIEEPVVYPGFKRDRGLVVKTEAAHHAVSAQLPQVFDNTDNTLVLQYEVKLQQGLNCGGAYVKLLSAEGLNKNEFSNETPYQVMFGPDKCGTTNKVHLIIKRKNPVTGEYEEHQLATPPMGRIVKTTALYTLIIKPNNDFEIRINGEVAKAGNLLNEKLIKPPFGAPKEIDDPEDQKPEDWVDEDMIPDPDAVKPEDWDESEPLRIVDPEAVKPENWNEDAELYIPDPEATKPEDWDDEEDGEWVAPVIPNPECADIGCGPWKAPYISNPNYKGKWSPPLIENPDYKGPWSPKKIANPNYFEDKKPANLEPIGGLGFELWTMNADILFDNIYLGHSIKEAEFIGNETFVPKLELEEAESAKNAPKPDFEPETPPGTGLDSTGNIFTDVFDTVFQTVLEYYVSANAFLNDIVQEPSALLERPGEAVYYLVTFLSGFTFLVAIWSALIFAVTGAGKKPEPSARATTAKSTQKIEEVTEDETEKTDSSSAAKNSTKATKRT</sequence>
<dbReference type="InterPro" id="IPR018124">
    <property type="entry name" value="Calret/calnex_CS"/>
</dbReference>
<dbReference type="InterPro" id="IPR013320">
    <property type="entry name" value="ConA-like_dom_sf"/>
</dbReference>
<evidence type="ECO:0000256" key="9">
    <source>
        <dbReference type="RuleBase" id="RU362126"/>
    </source>
</evidence>
<evidence type="ECO:0000256" key="5">
    <source>
        <dbReference type="ARBA" id="ARBA00022989"/>
    </source>
</evidence>
<evidence type="ECO:0000256" key="2">
    <source>
        <dbReference type="ARBA" id="ARBA00010983"/>
    </source>
</evidence>
<keyword evidence="4 9" id="KW-0256">Endoplasmic reticulum</keyword>
<dbReference type="PROSITE" id="PS00803">
    <property type="entry name" value="CALRETICULIN_1"/>
    <property type="match status" value="1"/>
</dbReference>
<name>A0A1B2JCK6_PICPA</name>
<keyword evidence="8" id="KW-1015">Disulfide bond</keyword>
<feature type="region of interest" description="Disordered" evidence="10">
    <location>
        <begin position="522"/>
        <end position="566"/>
    </location>
</feature>
<dbReference type="SUPFAM" id="SSF49899">
    <property type="entry name" value="Concanavalin A-like lectins/glucanases"/>
    <property type="match status" value="2"/>
</dbReference>
<proteinExistence type="inferred from homology"/>
<comment type="subcellular location">
    <subcellularLocation>
        <location evidence="1">Endoplasmic reticulum membrane</location>
        <topology evidence="1">Single-pass type I membrane protein</topology>
    </subcellularLocation>
</comment>
<dbReference type="GO" id="GO:0006457">
    <property type="term" value="P:protein folding"/>
    <property type="evidence" value="ECO:0007669"/>
    <property type="project" value="InterPro"/>
</dbReference>
<dbReference type="OrthoDB" id="1938156at2759"/>
<dbReference type="PRINTS" id="PR00626">
    <property type="entry name" value="CALRETICULIN"/>
</dbReference>
<feature type="region of interest" description="Disordered" evidence="10">
    <location>
        <begin position="231"/>
        <end position="268"/>
    </location>
</feature>
<feature type="transmembrane region" description="Helical" evidence="9">
    <location>
        <begin position="492"/>
        <end position="517"/>
    </location>
</feature>
<reference evidence="11 12" key="1">
    <citation type="submission" date="2016-02" db="EMBL/GenBank/DDBJ databases">
        <title>Comparative genomic and transcriptomic foundation for Pichia pastoris.</title>
        <authorList>
            <person name="Love K.R."/>
            <person name="Shah K.A."/>
            <person name="Whittaker C.A."/>
            <person name="Wu J."/>
            <person name="Bartlett M.C."/>
            <person name="Ma D."/>
            <person name="Leeson R.L."/>
            <person name="Priest M."/>
            <person name="Young S.K."/>
            <person name="Love J.C."/>
        </authorList>
    </citation>
    <scope>NUCLEOTIDE SEQUENCE [LARGE SCALE GENOMIC DNA]</scope>
    <source>
        <strain evidence="11 12">ATCC 28485</strain>
    </source>
</reference>
<accession>A0A1B2JCK6</accession>
<dbReference type="Gene3D" id="2.10.250.10">
    <property type="entry name" value="Calreticulin/calnexin, P domain"/>
    <property type="match status" value="1"/>
</dbReference>
<feature type="disulfide bond" evidence="8">
    <location>
        <begin position="125"/>
        <end position="158"/>
    </location>
</feature>
<dbReference type="FunFam" id="2.10.250.10:FF:000001">
    <property type="entry name" value="Calnexin homolog"/>
    <property type="match status" value="1"/>
</dbReference>
<dbReference type="PANTHER" id="PTHR11073:SF1">
    <property type="entry name" value="CALNEXIN 14D-RELATED"/>
    <property type="match status" value="1"/>
</dbReference>
<dbReference type="GO" id="GO:0036503">
    <property type="term" value="P:ERAD pathway"/>
    <property type="evidence" value="ECO:0007669"/>
    <property type="project" value="TreeGrafter"/>
</dbReference>
<dbReference type="InterPro" id="IPR009033">
    <property type="entry name" value="Calreticulin/calnexin_P_dom_sf"/>
</dbReference>
<dbReference type="SUPFAM" id="SSF63887">
    <property type="entry name" value="P-domain of calnexin/calreticulin"/>
    <property type="match status" value="1"/>
</dbReference>
<evidence type="ECO:0000256" key="3">
    <source>
        <dbReference type="ARBA" id="ARBA00022692"/>
    </source>
</evidence>
<protein>
    <submittedName>
        <fullName evidence="11">BA75_02862T0</fullName>
    </submittedName>
</protein>
<feature type="compositionally biased region" description="Low complexity" evidence="10">
    <location>
        <begin position="552"/>
        <end position="566"/>
    </location>
</feature>
<feature type="region of interest" description="Disordered" evidence="10">
    <location>
        <begin position="427"/>
        <end position="448"/>
    </location>
</feature>
<evidence type="ECO:0000256" key="7">
    <source>
        <dbReference type="ARBA" id="ARBA00023186"/>
    </source>
</evidence>
<dbReference type="GO" id="GO:0005789">
    <property type="term" value="C:endoplasmic reticulum membrane"/>
    <property type="evidence" value="ECO:0007669"/>
    <property type="project" value="UniProtKB-SubCell"/>
</dbReference>
<evidence type="ECO:0000313" key="12">
    <source>
        <dbReference type="Proteomes" id="UP000094565"/>
    </source>
</evidence>
<keyword evidence="7 9" id="KW-0143">Chaperone</keyword>
<dbReference type="Gene3D" id="2.60.120.200">
    <property type="match status" value="1"/>
</dbReference>
<keyword evidence="3 9" id="KW-0812">Transmembrane</keyword>
<keyword evidence="6 9" id="KW-0472">Membrane</keyword>
<organism evidence="11 12">
    <name type="scientific">Komagataella pastoris</name>
    <name type="common">Yeast</name>
    <name type="synonym">Pichia pastoris</name>
    <dbReference type="NCBI Taxonomy" id="4922"/>
    <lineage>
        <taxon>Eukaryota</taxon>
        <taxon>Fungi</taxon>
        <taxon>Dikarya</taxon>
        <taxon>Ascomycota</taxon>
        <taxon>Saccharomycotina</taxon>
        <taxon>Pichiomycetes</taxon>
        <taxon>Pichiales</taxon>
        <taxon>Pichiaceae</taxon>
        <taxon>Komagataella</taxon>
    </lineage>
</organism>
<evidence type="ECO:0000256" key="4">
    <source>
        <dbReference type="ARBA" id="ARBA00022824"/>
    </source>
</evidence>
<dbReference type="InterPro" id="IPR001580">
    <property type="entry name" value="Calret/calnex"/>
</dbReference>
<dbReference type="GO" id="GO:0051082">
    <property type="term" value="F:unfolded protein binding"/>
    <property type="evidence" value="ECO:0007669"/>
    <property type="project" value="InterPro"/>
</dbReference>
<evidence type="ECO:0000256" key="8">
    <source>
        <dbReference type="PIRSR" id="PIRSR601580-3"/>
    </source>
</evidence>
<feature type="compositionally biased region" description="Basic and acidic residues" evidence="10">
    <location>
        <begin position="259"/>
        <end position="268"/>
    </location>
</feature>
<evidence type="ECO:0000256" key="6">
    <source>
        <dbReference type="ARBA" id="ARBA00023136"/>
    </source>
</evidence>
<comment type="similarity">
    <text evidence="2 9">Belongs to the calreticulin family.</text>
</comment>
<keyword evidence="12" id="KW-1185">Reference proteome</keyword>
<evidence type="ECO:0000313" key="11">
    <source>
        <dbReference type="EMBL" id="ANZ75776.1"/>
    </source>
</evidence>
<gene>
    <name evidence="11" type="primary">CNE1</name>
    <name evidence="11" type="ORF">ATY40_BA7502862</name>
</gene>
<dbReference type="PROSITE" id="PS00805">
    <property type="entry name" value="CALRETICULIN_REPEAT"/>
    <property type="match status" value="1"/>
</dbReference>